<sequence>MWLAGGQLGDHTRPKWNGAVWLTPSPFVVPTILSVGALLGVPLWLLFARACEWSARRNGTPAPRSAVRTACAWGAFPAVFCGPIYLAADVYRWHGPVALQEAVSGIALVAVLVLTLWAIRGLAKGIGGVCNVSDYQALGILSGALLAMMLLSGAVALAWHIVVTFLI</sequence>
<dbReference type="EMBL" id="SIHJ01000004">
    <property type="protein sequence ID" value="TWT31285.1"/>
    <property type="molecule type" value="Genomic_DNA"/>
</dbReference>
<gene>
    <name evidence="2" type="ORF">KOR34_46610</name>
</gene>
<evidence type="ECO:0000256" key="1">
    <source>
        <dbReference type="SAM" id="Phobius"/>
    </source>
</evidence>
<name>A0A5C5V0N0_9BACT</name>
<feature type="transmembrane region" description="Helical" evidence="1">
    <location>
        <begin position="98"/>
        <end position="119"/>
    </location>
</feature>
<feature type="transmembrane region" description="Helical" evidence="1">
    <location>
        <begin position="27"/>
        <end position="47"/>
    </location>
</feature>
<keyword evidence="3" id="KW-1185">Reference proteome</keyword>
<accession>A0A5C5V0N0</accession>
<dbReference type="Proteomes" id="UP000316714">
    <property type="component" value="Unassembled WGS sequence"/>
</dbReference>
<feature type="transmembrane region" description="Helical" evidence="1">
    <location>
        <begin position="140"/>
        <end position="162"/>
    </location>
</feature>
<proteinExistence type="predicted"/>
<evidence type="ECO:0008006" key="4">
    <source>
        <dbReference type="Google" id="ProtNLM"/>
    </source>
</evidence>
<reference evidence="2 3" key="1">
    <citation type="submission" date="2019-02" db="EMBL/GenBank/DDBJ databases">
        <title>Deep-cultivation of Planctomycetes and their phenomic and genomic characterization uncovers novel biology.</title>
        <authorList>
            <person name="Wiegand S."/>
            <person name="Jogler M."/>
            <person name="Boedeker C."/>
            <person name="Pinto D."/>
            <person name="Vollmers J."/>
            <person name="Rivas-Marin E."/>
            <person name="Kohn T."/>
            <person name="Peeters S.H."/>
            <person name="Heuer A."/>
            <person name="Rast P."/>
            <person name="Oberbeckmann S."/>
            <person name="Bunk B."/>
            <person name="Jeske O."/>
            <person name="Meyerdierks A."/>
            <person name="Storesund J.E."/>
            <person name="Kallscheuer N."/>
            <person name="Luecker S."/>
            <person name="Lage O.M."/>
            <person name="Pohl T."/>
            <person name="Merkel B.J."/>
            <person name="Hornburger P."/>
            <person name="Mueller R.-W."/>
            <person name="Bruemmer F."/>
            <person name="Labrenz M."/>
            <person name="Spormann A.M."/>
            <person name="Op Den Camp H."/>
            <person name="Overmann J."/>
            <person name="Amann R."/>
            <person name="Jetten M.S.M."/>
            <person name="Mascher T."/>
            <person name="Medema M.H."/>
            <person name="Devos D.P."/>
            <person name="Kaster A.-K."/>
            <person name="Ovreas L."/>
            <person name="Rohde M."/>
            <person name="Galperin M.Y."/>
            <person name="Jogler C."/>
        </authorList>
    </citation>
    <scope>NUCLEOTIDE SEQUENCE [LARGE SCALE GENOMIC DNA]</scope>
    <source>
        <strain evidence="2 3">KOR34</strain>
    </source>
</reference>
<dbReference type="AlphaFoldDB" id="A0A5C5V0N0"/>
<organism evidence="2 3">
    <name type="scientific">Posidoniimonas corsicana</name>
    <dbReference type="NCBI Taxonomy" id="1938618"/>
    <lineage>
        <taxon>Bacteria</taxon>
        <taxon>Pseudomonadati</taxon>
        <taxon>Planctomycetota</taxon>
        <taxon>Planctomycetia</taxon>
        <taxon>Pirellulales</taxon>
        <taxon>Lacipirellulaceae</taxon>
        <taxon>Posidoniimonas</taxon>
    </lineage>
</organism>
<keyword evidence="1" id="KW-0812">Transmembrane</keyword>
<keyword evidence="1" id="KW-1133">Transmembrane helix</keyword>
<feature type="transmembrane region" description="Helical" evidence="1">
    <location>
        <begin position="67"/>
        <end position="86"/>
    </location>
</feature>
<keyword evidence="1" id="KW-0472">Membrane</keyword>
<evidence type="ECO:0000313" key="2">
    <source>
        <dbReference type="EMBL" id="TWT31285.1"/>
    </source>
</evidence>
<comment type="caution">
    <text evidence="2">The sequence shown here is derived from an EMBL/GenBank/DDBJ whole genome shotgun (WGS) entry which is preliminary data.</text>
</comment>
<protein>
    <recommendedName>
        <fullName evidence="4">Yip1 domain protein</fullName>
    </recommendedName>
</protein>
<evidence type="ECO:0000313" key="3">
    <source>
        <dbReference type="Proteomes" id="UP000316714"/>
    </source>
</evidence>